<dbReference type="InterPro" id="IPR003660">
    <property type="entry name" value="HAMP_dom"/>
</dbReference>
<dbReference type="SMART" id="SM00388">
    <property type="entry name" value="HisKA"/>
    <property type="match status" value="1"/>
</dbReference>
<dbReference type="InterPro" id="IPR003661">
    <property type="entry name" value="HisK_dim/P_dom"/>
</dbReference>
<dbReference type="Pfam" id="PF00672">
    <property type="entry name" value="HAMP"/>
    <property type="match status" value="1"/>
</dbReference>
<dbReference type="SUPFAM" id="SSF158472">
    <property type="entry name" value="HAMP domain-like"/>
    <property type="match status" value="1"/>
</dbReference>
<accession>A0A0D6XSW8</accession>
<dbReference type="SUPFAM" id="SSF55874">
    <property type="entry name" value="ATPase domain of HSP90 chaperone/DNA topoisomerase II/histidine kinase"/>
    <property type="match status" value="1"/>
</dbReference>
<comment type="subcellular location">
    <subcellularLocation>
        <location evidence="2">Cell membrane</location>
        <topology evidence="2">Multi-pass membrane protein</topology>
    </subcellularLocation>
</comment>
<evidence type="ECO:0000313" key="22">
    <source>
        <dbReference type="Proteomes" id="UP000032366"/>
    </source>
</evidence>
<evidence type="ECO:0000256" key="4">
    <source>
        <dbReference type="ARBA" id="ARBA00020500"/>
    </source>
</evidence>
<dbReference type="SMART" id="SM00304">
    <property type="entry name" value="HAMP"/>
    <property type="match status" value="1"/>
</dbReference>
<dbReference type="STRING" id="569857.TP70_01715"/>
<proteinExistence type="predicted"/>
<dbReference type="InterPro" id="IPR041328">
    <property type="entry name" value="HisK_sensor"/>
</dbReference>
<dbReference type="InterPro" id="IPR036097">
    <property type="entry name" value="HisK_dim/P_sf"/>
</dbReference>
<feature type="domain" description="Histidine kinase" evidence="18">
    <location>
        <begin position="360"/>
        <end position="579"/>
    </location>
</feature>
<dbReference type="Pfam" id="PF02518">
    <property type="entry name" value="HATPase_c"/>
    <property type="match status" value="1"/>
</dbReference>
<dbReference type="InterPro" id="IPR005467">
    <property type="entry name" value="His_kinase_dom"/>
</dbReference>
<dbReference type="FunFam" id="1.10.287.130:FF:000001">
    <property type="entry name" value="Two-component sensor histidine kinase"/>
    <property type="match status" value="1"/>
</dbReference>
<feature type="domain" description="HAMP" evidence="19">
    <location>
        <begin position="191"/>
        <end position="243"/>
    </location>
</feature>
<evidence type="ECO:0000256" key="14">
    <source>
        <dbReference type="ARBA" id="ARBA00023136"/>
    </source>
</evidence>
<evidence type="ECO:0000256" key="17">
    <source>
        <dbReference type="SAM" id="Phobius"/>
    </source>
</evidence>
<dbReference type="GO" id="GO:0000156">
    <property type="term" value="F:phosphorelay response regulator activity"/>
    <property type="evidence" value="ECO:0007669"/>
    <property type="project" value="TreeGrafter"/>
</dbReference>
<evidence type="ECO:0000259" key="18">
    <source>
        <dbReference type="PROSITE" id="PS50109"/>
    </source>
</evidence>
<evidence type="ECO:0000256" key="2">
    <source>
        <dbReference type="ARBA" id="ARBA00004651"/>
    </source>
</evidence>
<keyword evidence="22" id="KW-1185">Reference proteome</keyword>
<dbReference type="PRINTS" id="PR00344">
    <property type="entry name" value="BCTRLSENSOR"/>
</dbReference>
<dbReference type="PROSITE" id="PS50885">
    <property type="entry name" value="HAMP"/>
    <property type="match status" value="1"/>
</dbReference>
<dbReference type="Gene3D" id="6.10.340.10">
    <property type="match status" value="1"/>
</dbReference>
<evidence type="ECO:0000256" key="16">
    <source>
        <dbReference type="ARBA" id="ARBA00046070"/>
    </source>
</evidence>
<evidence type="ECO:0000256" key="6">
    <source>
        <dbReference type="ARBA" id="ARBA00022553"/>
    </source>
</evidence>
<evidence type="ECO:0000256" key="7">
    <source>
        <dbReference type="ARBA" id="ARBA00022679"/>
    </source>
</evidence>
<feature type="transmembrane region" description="Helical" evidence="17">
    <location>
        <begin position="166"/>
        <end position="189"/>
    </location>
</feature>
<dbReference type="OrthoDB" id="9813151at2"/>
<keyword evidence="7 21" id="KW-0808">Transferase</keyword>
<keyword evidence="5" id="KW-1003">Cell membrane</keyword>
<dbReference type="Proteomes" id="UP000032366">
    <property type="component" value="Unassembled WGS sequence"/>
</dbReference>
<dbReference type="Gene3D" id="3.30.565.10">
    <property type="entry name" value="Histidine kinase-like ATPase, C-terminal domain"/>
    <property type="match status" value="1"/>
</dbReference>
<dbReference type="InterPro" id="IPR050351">
    <property type="entry name" value="BphY/WalK/GraS-like"/>
</dbReference>
<dbReference type="SUPFAM" id="SSF47384">
    <property type="entry name" value="Homodimeric domain of signal transducing histidine kinase"/>
    <property type="match status" value="1"/>
</dbReference>
<sequence>MKRLNSVVIKLWLTIILIVTTVLILLSAALITFIQYYFTQKTEQSLYENAASISAIIEKSENRQLAIQHSEKLLEGDKGIIILPDNAGQTSKQQLKQQMLTIIKKDDRLNHVQTSQKKVLKHVAVNVNGKQRSYVLLGYPTKDVDGKKSVIYIYEDLRSIDETNNVIAIIILITAVIFLIMTTIFAFFLSTRITNPLRRLKTQAQEVAKGHYDKQVPVQTKDEIGELAVAFNQMSHHIQNHIDAITTSKNIRDTLINSMAQGVLGINHQRQIILSNALAHQMMLDMTVEDKALFDTQIDETFRSEKTEYREYEINQRHYAVVMSYIDRIQTNRESGLVVIIRDMTREHHMEQMKKDFIASVSHELRTPISLLQGYTESIVDGVVTEPEDIHEFLLIVLDETKRLSRLVNELLDVAKIDADGINITPEVRPMYELVNKMATKYRQQASELELTLDFQLNGTMLENWYYDFDRMEQVLTNLVDNASRYTRPGDKILIRAHETTLHQVLTVQDTGVGIAPEHLEKVFERFYKVDAARKRGKQGTGLGLFITRMIVDAHGGMIAVKSEVNVGTTFTIKLPKQPPAHK</sequence>
<dbReference type="PROSITE" id="PS50109">
    <property type="entry name" value="HIS_KIN"/>
    <property type="match status" value="1"/>
</dbReference>
<evidence type="ECO:0000256" key="11">
    <source>
        <dbReference type="ARBA" id="ARBA00022840"/>
    </source>
</evidence>
<dbReference type="EC" id="2.7.13.3" evidence="3"/>
<dbReference type="CDD" id="cd00075">
    <property type="entry name" value="HATPase"/>
    <property type="match status" value="1"/>
</dbReference>
<evidence type="ECO:0000313" key="20">
    <source>
        <dbReference type="EMBL" id="KIX91530.1"/>
    </source>
</evidence>
<dbReference type="InterPro" id="IPR036890">
    <property type="entry name" value="HATPase_C_sf"/>
</dbReference>
<dbReference type="GO" id="GO:0005524">
    <property type="term" value="F:ATP binding"/>
    <property type="evidence" value="ECO:0007669"/>
    <property type="project" value="UniProtKB-KW"/>
</dbReference>
<dbReference type="SMART" id="SM00387">
    <property type="entry name" value="HATPase_c"/>
    <property type="match status" value="1"/>
</dbReference>
<reference evidence="21 23" key="2">
    <citation type="submission" date="2018-06" db="EMBL/GenBank/DDBJ databases">
        <authorList>
            <consortium name="Pathogen Informatics"/>
            <person name="Doyle S."/>
        </authorList>
    </citation>
    <scope>NUCLEOTIDE SEQUENCE [LARGE SCALE GENOMIC DNA]</scope>
    <source>
        <strain evidence="21 23">NCTC13832</strain>
    </source>
</reference>
<gene>
    <name evidence="21" type="primary">ssrB</name>
    <name evidence="21" type="ORF">NCTC13832_01277</name>
    <name evidence="20" type="ORF">TP70_01715</name>
</gene>
<comment type="function">
    <text evidence="16">Member of the two-component regulatory system SrrA/SrrB, which is involved in the global regulation of staphylococcal virulence factors in response to environmental oxygen levels as well as biofilm formation. Also plays an essential role in host-derived nitric oxide resistance by regulating hmp/flavohemoglobin, an enzyme that detoxifies nitric oxide by converting it to nitrate. Functions as a sensor protein kinase which is autophosphorylated at a histidine residue and transfers its phosphate group to SrrA. In turn, SrrA binds to the upstream promoter regions of the target genes to positively and negatively regulate their expression.</text>
</comment>
<dbReference type="Pfam" id="PF00512">
    <property type="entry name" value="HisKA"/>
    <property type="match status" value="1"/>
</dbReference>
<dbReference type="RefSeq" id="WP_044358886.1">
    <property type="nucleotide sequence ID" value="NZ_JXWY01000009.1"/>
</dbReference>
<protein>
    <recommendedName>
        <fullName evidence="4">Sensor protein SrrB</fullName>
        <ecNumber evidence="3">2.7.13.3</ecNumber>
    </recommendedName>
    <alternativeName>
        <fullName evidence="15">Staphylococcal respiratory response protein B</fullName>
    </alternativeName>
</protein>
<keyword evidence="13" id="KW-0902">Two-component regulatory system</keyword>
<evidence type="ECO:0000256" key="12">
    <source>
        <dbReference type="ARBA" id="ARBA00022989"/>
    </source>
</evidence>
<dbReference type="Pfam" id="PF18698">
    <property type="entry name" value="HisK_sensor"/>
    <property type="match status" value="1"/>
</dbReference>
<evidence type="ECO:0000259" key="19">
    <source>
        <dbReference type="PROSITE" id="PS50885"/>
    </source>
</evidence>
<dbReference type="Proteomes" id="UP000254100">
    <property type="component" value="Unassembled WGS sequence"/>
</dbReference>
<keyword evidence="8 17" id="KW-0812">Transmembrane</keyword>
<reference evidence="20 22" key="1">
    <citation type="submission" date="2015-01" db="EMBL/GenBank/DDBJ databases">
        <authorList>
            <person name="Guo J."/>
        </authorList>
    </citation>
    <scope>NUCLEOTIDE SEQUENCE [LARGE SCALE GENOMIC DNA]</scope>
    <source>
        <strain evidence="20 22">DSM 22147</strain>
    </source>
</reference>
<dbReference type="GO" id="GO:0007234">
    <property type="term" value="P:osmosensory signaling via phosphorelay pathway"/>
    <property type="evidence" value="ECO:0007669"/>
    <property type="project" value="TreeGrafter"/>
</dbReference>
<keyword evidence="10 21" id="KW-0418">Kinase</keyword>
<dbReference type="PANTHER" id="PTHR42878">
    <property type="entry name" value="TWO-COMPONENT HISTIDINE KINASE"/>
    <property type="match status" value="1"/>
</dbReference>
<feature type="transmembrane region" description="Helical" evidence="17">
    <location>
        <begin position="12"/>
        <end position="38"/>
    </location>
</feature>
<dbReference type="InterPro" id="IPR004358">
    <property type="entry name" value="Sig_transdc_His_kin-like_C"/>
</dbReference>
<evidence type="ECO:0000256" key="8">
    <source>
        <dbReference type="ARBA" id="ARBA00022692"/>
    </source>
</evidence>
<keyword evidence="6" id="KW-0597">Phosphoprotein</keyword>
<dbReference type="EMBL" id="JXWY01000009">
    <property type="protein sequence ID" value="KIX91530.1"/>
    <property type="molecule type" value="Genomic_DNA"/>
</dbReference>
<dbReference type="CDD" id="cd00082">
    <property type="entry name" value="HisKA"/>
    <property type="match status" value="1"/>
</dbReference>
<dbReference type="CDD" id="cd06225">
    <property type="entry name" value="HAMP"/>
    <property type="match status" value="1"/>
</dbReference>
<evidence type="ECO:0000256" key="3">
    <source>
        <dbReference type="ARBA" id="ARBA00012438"/>
    </source>
</evidence>
<keyword evidence="11" id="KW-0067">ATP-binding</keyword>
<evidence type="ECO:0000256" key="1">
    <source>
        <dbReference type="ARBA" id="ARBA00000085"/>
    </source>
</evidence>
<organism evidence="21 23">
    <name type="scientific">Staphylococcus microti</name>
    <dbReference type="NCBI Taxonomy" id="569857"/>
    <lineage>
        <taxon>Bacteria</taxon>
        <taxon>Bacillati</taxon>
        <taxon>Bacillota</taxon>
        <taxon>Bacilli</taxon>
        <taxon>Bacillales</taxon>
        <taxon>Staphylococcaceae</taxon>
        <taxon>Staphylococcus</taxon>
    </lineage>
</organism>
<name>A0A0D6XSW8_9STAP</name>
<dbReference type="InterPro" id="IPR003594">
    <property type="entry name" value="HATPase_dom"/>
</dbReference>
<evidence type="ECO:0000256" key="10">
    <source>
        <dbReference type="ARBA" id="ARBA00022777"/>
    </source>
</evidence>
<evidence type="ECO:0000256" key="15">
    <source>
        <dbReference type="ARBA" id="ARBA00030120"/>
    </source>
</evidence>
<keyword evidence="12 17" id="KW-1133">Transmembrane helix</keyword>
<evidence type="ECO:0000256" key="9">
    <source>
        <dbReference type="ARBA" id="ARBA00022741"/>
    </source>
</evidence>
<evidence type="ECO:0000256" key="13">
    <source>
        <dbReference type="ARBA" id="ARBA00023012"/>
    </source>
</evidence>
<dbReference type="Gene3D" id="1.10.287.130">
    <property type="match status" value="1"/>
</dbReference>
<dbReference type="EMBL" id="UHDT01000001">
    <property type="protein sequence ID" value="SUM57594.1"/>
    <property type="molecule type" value="Genomic_DNA"/>
</dbReference>
<dbReference type="GO" id="GO:0000155">
    <property type="term" value="F:phosphorelay sensor kinase activity"/>
    <property type="evidence" value="ECO:0007669"/>
    <property type="project" value="InterPro"/>
</dbReference>
<dbReference type="GO" id="GO:0030295">
    <property type="term" value="F:protein kinase activator activity"/>
    <property type="evidence" value="ECO:0007669"/>
    <property type="project" value="TreeGrafter"/>
</dbReference>
<dbReference type="PANTHER" id="PTHR42878:SF3">
    <property type="entry name" value="HISTIDINE PROTEIN KINASE SAES"/>
    <property type="match status" value="1"/>
</dbReference>
<keyword evidence="9" id="KW-0547">Nucleotide-binding</keyword>
<dbReference type="FunFam" id="3.30.565.10:FF:000006">
    <property type="entry name" value="Sensor histidine kinase WalK"/>
    <property type="match status" value="1"/>
</dbReference>
<dbReference type="AlphaFoldDB" id="A0A0D6XSW8"/>
<evidence type="ECO:0000313" key="21">
    <source>
        <dbReference type="EMBL" id="SUM57594.1"/>
    </source>
</evidence>
<comment type="catalytic activity">
    <reaction evidence="1">
        <text>ATP + protein L-histidine = ADP + protein N-phospho-L-histidine.</text>
        <dbReference type="EC" id="2.7.13.3"/>
    </reaction>
</comment>
<evidence type="ECO:0000313" key="23">
    <source>
        <dbReference type="Proteomes" id="UP000254100"/>
    </source>
</evidence>
<keyword evidence="14 17" id="KW-0472">Membrane</keyword>
<dbReference type="GO" id="GO:0005886">
    <property type="term" value="C:plasma membrane"/>
    <property type="evidence" value="ECO:0007669"/>
    <property type="project" value="UniProtKB-SubCell"/>
</dbReference>
<evidence type="ECO:0000256" key="5">
    <source>
        <dbReference type="ARBA" id="ARBA00022475"/>
    </source>
</evidence>